<gene>
    <name evidence="2" type="ORF">LTR62_008258</name>
</gene>
<dbReference type="Proteomes" id="UP001310890">
    <property type="component" value="Unassembled WGS sequence"/>
</dbReference>
<evidence type="ECO:0008006" key="4">
    <source>
        <dbReference type="Google" id="ProtNLM"/>
    </source>
</evidence>
<dbReference type="AlphaFoldDB" id="A0AAN7TBA0"/>
<comment type="caution">
    <text evidence="2">The sequence shown here is derived from an EMBL/GenBank/DDBJ whole genome shotgun (WGS) entry which is preliminary data.</text>
</comment>
<name>A0AAN7TBA0_9PEZI</name>
<dbReference type="EMBL" id="JAVRRL010000084">
    <property type="protein sequence ID" value="KAK5108518.1"/>
    <property type="molecule type" value="Genomic_DNA"/>
</dbReference>
<feature type="region of interest" description="Disordered" evidence="1">
    <location>
        <begin position="19"/>
        <end position="43"/>
    </location>
</feature>
<feature type="compositionally biased region" description="Polar residues" evidence="1">
    <location>
        <begin position="20"/>
        <end position="37"/>
    </location>
</feature>
<organism evidence="2 3">
    <name type="scientific">Meristemomyces frigidus</name>
    <dbReference type="NCBI Taxonomy" id="1508187"/>
    <lineage>
        <taxon>Eukaryota</taxon>
        <taxon>Fungi</taxon>
        <taxon>Dikarya</taxon>
        <taxon>Ascomycota</taxon>
        <taxon>Pezizomycotina</taxon>
        <taxon>Dothideomycetes</taxon>
        <taxon>Dothideomycetidae</taxon>
        <taxon>Mycosphaerellales</taxon>
        <taxon>Teratosphaeriaceae</taxon>
        <taxon>Meristemomyces</taxon>
    </lineage>
</organism>
<evidence type="ECO:0000256" key="1">
    <source>
        <dbReference type="SAM" id="MobiDB-lite"/>
    </source>
</evidence>
<reference evidence="2" key="1">
    <citation type="submission" date="2023-08" db="EMBL/GenBank/DDBJ databases">
        <title>Black Yeasts Isolated from many extreme environments.</title>
        <authorList>
            <person name="Coleine C."/>
            <person name="Stajich J.E."/>
            <person name="Selbmann L."/>
        </authorList>
    </citation>
    <scope>NUCLEOTIDE SEQUENCE</scope>
    <source>
        <strain evidence="2">CCFEE 5401</strain>
    </source>
</reference>
<protein>
    <recommendedName>
        <fullName evidence="4">Clr5 domain-containing protein</fullName>
    </recommendedName>
</protein>
<evidence type="ECO:0000313" key="3">
    <source>
        <dbReference type="Proteomes" id="UP001310890"/>
    </source>
</evidence>
<proteinExistence type="predicted"/>
<accession>A0AAN7TBA0</accession>
<evidence type="ECO:0000313" key="2">
    <source>
        <dbReference type="EMBL" id="KAK5108518.1"/>
    </source>
</evidence>
<sequence length="484" mass="53971">MALVSREQMYKKRFTKWGFQKNSRGPTTTARNSSMIGSGSRDPPYIVPSLPTLGDDENSVLLLLTSVRTWSESFYKSVQTSRQAFVSNEQSSPAQAREMSLTFKLAIDMLDRGHGNLAGRMIRKAFLLVEEMLNLEGPACSWNMLDIIYHIVASHHLQLCQVLLGHLEALVIRLKPKSHPLQAMVRALRALIKHIPVSTSACVNNSSGDGDITNATRHSIHEFLYIIQRTWTLNAVILFNNFDHRLFQLYVHIHWEACSIEPPPAIIDAAILWFTQKTQKQDSSVDVEPQPYQGLIQITPFKDDRLLQHLFTIPANPLPSLDYDILCMKSISALKENADFVLSRGTSLAGGTTALLRILAGLATGKALEEWWAMEDISGTGGGTITRLSRGQAGIIAIAIRTSMDLYDECDGRDTTTIAVGQIESIVALRNYANGDNDLQAIQEMWRLNDAHVVAGNMRKALEIRQSAVCRLEKQFKDILVDST</sequence>